<reference evidence="15 16" key="1">
    <citation type="journal article" date="2016" name="ISME J.">
        <title>Chasing the elusive Euryarchaeota class WSA2: genomes reveal a uniquely fastidious methyl-reducing methanogen.</title>
        <authorList>
            <person name="Nobu M.K."/>
            <person name="Narihiro T."/>
            <person name="Kuroda K."/>
            <person name="Mei R."/>
            <person name="Liu W.T."/>
        </authorList>
    </citation>
    <scope>NUCLEOTIDE SEQUENCE [LARGE SCALE GENOMIC DNA]</scope>
    <source>
        <strain evidence="12">B03fssc0709_Meth_Bin005</strain>
        <strain evidence="13">B15fssc0709_Meth_Bin003</strain>
        <strain evidence="14">BMIXfssc0709_Meth_Bin006</strain>
    </source>
</reference>
<dbReference type="Gene3D" id="1.20.1530.20">
    <property type="match status" value="1"/>
</dbReference>
<comment type="caution">
    <text evidence="14">The sequence shown here is derived from an EMBL/GenBank/DDBJ whole genome shotgun (WGS) entry which is preliminary data.</text>
</comment>
<dbReference type="PANTHER" id="PTHR43562">
    <property type="entry name" value="NAPA-TYPE SODIUM/HYDROGEN ANTIPORTER"/>
    <property type="match status" value="1"/>
</dbReference>
<dbReference type="Proteomes" id="UP000092403">
    <property type="component" value="Unassembled WGS sequence"/>
</dbReference>
<feature type="transmembrane region" description="Helical" evidence="10">
    <location>
        <begin position="277"/>
        <end position="296"/>
    </location>
</feature>
<dbReference type="InterPro" id="IPR038770">
    <property type="entry name" value="Na+/solute_symporter_sf"/>
</dbReference>
<evidence type="ECO:0000313" key="16">
    <source>
        <dbReference type="Proteomes" id="UP000092401"/>
    </source>
</evidence>
<feature type="domain" description="Cation/H+ exchanger transmembrane" evidence="11">
    <location>
        <begin position="9"/>
        <end position="387"/>
    </location>
</feature>
<keyword evidence="3" id="KW-0050">Antiport</keyword>
<feature type="transmembrane region" description="Helical" evidence="10">
    <location>
        <begin position="302"/>
        <end position="324"/>
    </location>
</feature>
<feature type="transmembrane region" description="Helical" evidence="10">
    <location>
        <begin position="82"/>
        <end position="106"/>
    </location>
</feature>
<feature type="transmembrane region" description="Helical" evidence="10">
    <location>
        <begin position="219"/>
        <end position="251"/>
    </location>
</feature>
<feature type="transmembrane region" description="Helical" evidence="10">
    <location>
        <begin position="145"/>
        <end position="168"/>
    </location>
</feature>
<evidence type="ECO:0000256" key="1">
    <source>
        <dbReference type="ARBA" id="ARBA00004141"/>
    </source>
</evidence>
<evidence type="ECO:0000256" key="9">
    <source>
        <dbReference type="ARBA" id="ARBA00023201"/>
    </source>
</evidence>
<evidence type="ECO:0000313" key="13">
    <source>
        <dbReference type="EMBL" id="KYC48359.1"/>
    </source>
</evidence>
<keyword evidence="2" id="KW-0813">Transport</keyword>
<evidence type="ECO:0000256" key="8">
    <source>
        <dbReference type="ARBA" id="ARBA00023136"/>
    </source>
</evidence>
<comment type="subcellular location">
    <subcellularLocation>
        <location evidence="1">Membrane</location>
        <topology evidence="1">Multi-pass membrane protein</topology>
    </subcellularLocation>
</comment>
<accession>A0A150ILI5</accession>
<evidence type="ECO:0000256" key="2">
    <source>
        <dbReference type="ARBA" id="ARBA00022448"/>
    </source>
</evidence>
<evidence type="ECO:0000256" key="3">
    <source>
        <dbReference type="ARBA" id="ARBA00022449"/>
    </source>
</evidence>
<dbReference type="GO" id="GO:0016020">
    <property type="term" value="C:membrane"/>
    <property type="evidence" value="ECO:0007669"/>
    <property type="project" value="UniProtKB-SubCell"/>
</dbReference>
<dbReference type="GO" id="GO:0006814">
    <property type="term" value="P:sodium ion transport"/>
    <property type="evidence" value="ECO:0007669"/>
    <property type="project" value="UniProtKB-KW"/>
</dbReference>
<dbReference type="Proteomes" id="UP000092401">
    <property type="component" value="Unassembled WGS sequence"/>
</dbReference>
<keyword evidence="9" id="KW-0739">Sodium transport</keyword>
<dbReference type="PANTHER" id="PTHR43562:SF3">
    <property type="entry name" value="SODIUM ION_PROTON EXCHANGER (EUROFUNG)"/>
    <property type="match status" value="1"/>
</dbReference>
<dbReference type="Proteomes" id="UP000091929">
    <property type="component" value="Unassembled WGS sequence"/>
</dbReference>
<keyword evidence="6" id="KW-0915">Sodium</keyword>
<feature type="transmembrane region" description="Helical" evidence="10">
    <location>
        <begin position="28"/>
        <end position="48"/>
    </location>
</feature>
<dbReference type="Pfam" id="PF00999">
    <property type="entry name" value="Na_H_Exchanger"/>
    <property type="match status" value="1"/>
</dbReference>
<evidence type="ECO:0000313" key="14">
    <source>
        <dbReference type="EMBL" id="KYC50776.1"/>
    </source>
</evidence>
<dbReference type="EMBL" id="LNGF01000006">
    <property type="protein sequence ID" value="KYC48359.1"/>
    <property type="molecule type" value="Genomic_DNA"/>
</dbReference>
<evidence type="ECO:0000256" key="6">
    <source>
        <dbReference type="ARBA" id="ARBA00023053"/>
    </source>
</evidence>
<keyword evidence="8 10" id="KW-0472">Membrane</keyword>
<proteinExistence type="predicted"/>
<name>A0A150J0K9_9EURY</name>
<feature type="transmembrane region" description="Helical" evidence="10">
    <location>
        <begin position="55"/>
        <end position="70"/>
    </location>
</feature>
<accession>A0A150ITL3</accession>
<feature type="transmembrane region" description="Helical" evidence="10">
    <location>
        <begin position="180"/>
        <end position="199"/>
    </location>
</feature>
<evidence type="ECO:0000256" key="4">
    <source>
        <dbReference type="ARBA" id="ARBA00022692"/>
    </source>
</evidence>
<evidence type="ECO:0000313" key="17">
    <source>
        <dbReference type="Proteomes" id="UP000092403"/>
    </source>
</evidence>
<accession>A0A150J0K9</accession>
<evidence type="ECO:0000256" key="10">
    <source>
        <dbReference type="SAM" id="Phobius"/>
    </source>
</evidence>
<dbReference type="AlphaFoldDB" id="A0A150J0K9"/>
<keyword evidence="7" id="KW-0406">Ion transport</keyword>
<feature type="transmembrane region" description="Helical" evidence="10">
    <location>
        <begin position="367"/>
        <end position="386"/>
    </location>
</feature>
<feature type="transmembrane region" description="Helical" evidence="10">
    <location>
        <begin position="113"/>
        <end position="133"/>
    </location>
</feature>
<keyword evidence="5 10" id="KW-1133">Transmembrane helix</keyword>
<evidence type="ECO:0000313" key="15">
    <source>
        <dbReference type="Proteomes" id="UP000091929"/>
    </source>
</evidence>
<dbReference type="EMBL" id="LNGE01000009">
    <property type="protein sequence ID" value="KYC45849.1"/>
    <property type="molecule type" value="Genomic_DNA"/>
</dbReference>
<organism evidence="14 17">
    <name type="scientific">Candidatus Methanofastidiosum methylothiophilum</name>
    <dbReference type="NCBI Taxonomy" id="1705564"/>
    <lineage>
        <taxon>Archaea</taxon>
        <taxon>Methanobacteriati</taxon>
        <taxon>Methanobacteriota</taxon>
        <taxon>Stenosarchaea group</taxon>
        <taxon>Candidatus Methanofastidiosia</taxon>
        <taxon>Candidatus Methanofastidiosales</taxon>
        <taxon>Candidatus Methanofastidiosaceae</taxon>
        <taxon>Candidatus Methanofastidiosum</taxon>
    </lineage>
</organism>
<evidence type="ECO:0000256" key="5">
    <source>
        <dbReference type="ARBA" id="ARBA00022989"/>
    </source>
</evidence>
<dbReference type="GO" id="GO:1902600">
    <property type="term" value="P:proton transmembrane transport"/>
    <property type="evidence" value="ECO:0007669"/>
    <property type="project" value="InterPro"/>
</dbReference>
<sequence length="403" mass="44324">MIDLTNILLIFLFAKVFGDIAERKNISSIVGHVICGIALGPFILGIIYPGKEIEVLADIGLLVIMLYAGLTSEYKELLKAKYTAIIIGAFGVLTSFAFCFSILWLLGFGLIPSLFAGIILTNTAVEIIGGIVANETNQKVSHILLGASFFDDIIAIYLVGLLSTITLNQSTFSLVDIGNVTLKIVIFFVITILVSEFLISSKGPRLVRYLVEGDQHQSIMLVFIFTLIFALFASFIGLHEVVGSFLAGLILSRIKEKEDPMLSFRIRFNEVTSEMNTLMRFFFMPLFFVYIGLLFNRENTQINIPLIILLFLGAMGGKIIGCGLASKLCRLENRDALLVGVGMCGRGSLELAIVRYGFTNGVISSELYSSIVIVTLLSILITPILFSKLIKKSDVYFYDVSVP</sequence>
<dbReference type="EMBL" id="LNJC01000008">
    <property type="protein sequence ID" value="KYC50776.1"/>
    <property type="molecule type" value="Genomic_DNA"/>
</dbReference>
<dbReference type="InterPro" id="IPR006153">
    <property type="entry name" value="Cation/H_exchanger_TM"/>
</dbReference>
<evidence type="ECO:0000259" key="11">
    <source>
        <dbReference type="Pfam" id="PF00999"/>
    </source>
</evidence>
<evidence type="ECO:0000256" key="7">
    <source>
        <dbReference type="ARBA" id="ARBA00023065"/>
    </source>
</evidence>
<protein>
    <submittedName>
        <fullName evidence="14">Putative cation:proton antiport protein</fullName>
    </submittedName>
</protein>
<evidence type="ECO:0000313" key="12">
    <source>
        <dbReference type="EMBL" id="KYC45849.1"/>
    </source>
</evidence>
<gene>
    <name evidence="12" type="ORF">APG10_00465</name>
    <name evidence="13" type="ORF">APG11_00372</name>
    <name evidence="14" type="ORF">APG12_00578</name>
</gene>
<keyword evidence="4 10" id="KW-0812">Transmembrane</keyword>
<dbReference type="GO" id="GO:0015297">
    <property type="term" value="F:antiporter activity"/>
    <property type="evidence" value="ECO:0007669"/>
    <property type="project" value="UniProtKB-KW"/>
</dbReference>